<evidence type="ECO:0000256" key="2">
    <source>
        <dbReference type="ARBA" id="ARBA00022857"/>
    </source>
</evidence>
<dbReference type="InterPro" id="IPR005399">
    <property type="entry name" value="K_chnl_volt-dep_bsu_KCNAB-rel"/>
</dbReference>
<dbReference type="NCBIfam" id="NF007388">
    <property type="entry name" value="PRK09912.1"/>
    <property type="match status" value="1"/>
</dbReference>
<dbReference type="AlphaFoldDB" id="A0A7G8TG88"/>
<dbReference type="EC" id="1.1.1.-" evidence="5"/>
<protein>
    <submittedName>
        <fullName evidence="5">L-glyceraldehyde 3-phosphate reductase</fullName>
        <ecNumber evidence="5">1.1.1.-</ecNumber>
    </submittedName>
</protein>
<dbReference type="Proteomes" id="UP000515909">
    <property type="component" value="Chromosome"/>
</dbReference>
<keyword evidence="2" id="KW-0521">NADP</keyword>
<evidence type="ECO:0000256" key="1">
    <source>
        <dbReference type="ARBA" id="ARBA00006515"/>
    </source>
</evidence>
<feature type="domain" description="NADP-dependent oxidoreductase" evidence="4">
    <location>
        <begin position="28"/>
        <end position="329"/>
    </location>
</feature>
<dbReference type="PANTHER" id="PTHR43150">
    <property type="entry name" value="HYPERKINETIC, ISOFORM M"/>
    <property type="match status" value="1"/>
</dbReference>
<evidence type="ECO:0000313" key="6">
    <source>
        <dbReference type="Proteomes" id="UP000515909"/>
    </source>
</evidence>
<comment type="similarity">
    <text evidence="1">Belongs to the shaker potassium channel beta subunit family.</text>
</comment>
<dbReference type="InterPro" id="IPR023210">
    <property type="entry name" value="NADP_OxRdtase_dom"/>
</dbReference>
<gene>
    <name evidence="5" type="primary">mgrA</name>
    <name evidence="5" type="ORF">HCR03_13270</name>
</gene>
<name>A0A7G8TG88_9FIRM</name>
<proteinExistence type="inferred from homology"/>
<dbReference type="PANTHER" id="PTHR43150:SF4">
    <property type="entry name" value="L-GLYCERALDEHYDE 3-PHOSPHATE REDUCTASE"/>
    <property type="match status" value="1"/>
</dbReference>
<reference evidence="5 6" key="1">
    <citation type="submission" date="2020-08" db="EMBL/GenBank/DDBJ databases">
        <title>The isolate Caproiciproducens sp. 7D4C2 produces n-caproate at mildly acidic conditions from hexoses: genome and rBOX comparison with related strains and chain-elongating bacteria.</title>
        <authorList>
            <person name="Esquivel-Elizondo S."/>
            <person name="Bagci C."/>
            <person name="Temovska M."/>
            <person name="Jeon B.S."/>
            <person name="Bessarab I."/>
            <person name="Williams R.B.H."/>
            <person name="Huson D.H."/>
            <person name="Angenent L.T."/>
        </authorList>
    </citation>
    <scope>NUCLEOTIDE SEQUENCE [LARGE SCALE GENOMIC DNA]</scope>
    <source>
        <strain evidence="5 6">7D4C2</strain>
    </source>
</reference>
<dbReference type="Pfam" id="PF00248">
    <property type="entry name" value="Aldo_ket_red"/>
    <property type="match status" value="1"/>
</dbReference>
<dbReference type="Gene3D" id="3.20.20.100">
    <property type="entry name" value="NADP-dependent oxidoreductase domain"/>
    <property type="match status" value="1"/>
</dbReference>
<evidence type="ECO:0000256" key="3">
    <source>
        <dbReference type="ARBA" id="ARBA00023002"/>
    </source>
</evidence>
<dbReference type="SUPFAM" id="SSF51430">
    <property type="entry name" value="NAD(P)-linked oxidoreductase"/>
    <property type="match status" value="1"/>
</dbReference>
<accession>A0A7G8TG88</accession>
<keyword evidence="3 5" id="KW-0560">Oxidoreductase</keyword>
<dbReference type="GO" id="GO:0051596">
    <property type="term" value="P:methylglyoxal catabolic process"/>
    <property type="evidence" value="ECO:0007669"/>
    <property type="project" value="TreeGrafter"/>
</dbReference>
<dbReference type="InterPro" id="IPR036812">
    <property type="entry name" value="NAD(P)_OxRdtase_dom_sf"/>
</dbReference>
<sequence length="330" mass="36615">MPYTANEERYEKMEYRRCGESGLKLSAVSLGFWHNFGTYDCYETNRAVMRRAFDLGVTVFDLANNYGPPAGSAEETFGRLMREDFSPYRDEMVITTKAGYSMWPGPYGDFGSRKYLLASLDQSLRRMGLDYVDIFYHHRMDPDTPLEESMGALAQAVKSGKALYAGISNYSPEAAKRAAALLREMGVHCLICQSRYSMLDRQIETDGLFDAAKRAGMGLTAFSPLAQGLLTGKYNDGIPQGSRASGKSPFLTKDGITPDVIEKVRKIGALAKRRGQTTAQLALAWILRQETMASVLIGASSVAQLEENVGAVNRLTFRDEELAEIEKILK</sequence>
<dbReference type="EMBL" id="CP060286">
    <property type="protein sequence ID" value="QNK42629.1"/>
    <property type="molecule type" value="Genomic_DNA"/>
</dbReference>
<evidence type="ECO:0000313" key="5">
    <source>
        <dbReference type="EMBL" id="QNK42629.1"/>
    </source>
</evidence>
<dbReference type="GO" id="GO:0016491">
    <property type="term" value="F:oxidoreductase activity"/>
    <property type="evidence" value="ECO:0007669"/>
    <property type="project" value="UniProtKB-KW"/>
</dbReference>
<organism evidence="5 6">
    <name type="scientific">Caproicibacter fermentans</name>
    <dbReference type="NCBI Taxonomy" id="2576756"/>
    <lineage>
        <taxon>Bacteria</taxon>
        <taxon>Bacillati</taxon>
        <taxon>Bacillota</taxon>
        <taxon>Clostridia</taxon>
        <taxon>Eubacteriales</taxon>
        <taxon>Acutalibacteraceae</taxon>
        <taxon>Caproicibacter</taxon>
    </lineage>
</organism>
<dbReference type="PRINTS" id="PR01577">
    <property type="entry name" value="KCNABCHANNEL"/>
</dbReference>
<evidence type="ECO:0000259" key="4">
    <source>
        <dbReference type="Pfam" id="PF00248"/>
    </source>
</evidence>
<dbReference type="KEGG" id="cfem:HCR03_13270"/>